<organism evidence="2 3">
    <name type="scientific">Endomicrobium proavitum</name>
    <dbReference type="NCBI Taxonomy" id="1408281"/>
    <lineage>
        <taxon>Bacteria</taxon>
        <taxon>Pseudomonadati</taxon>
        <taxon>Elusimicrobiota</taxon>
        <taxon>Endomicrobiia</taxon>
        <taxon>Endomicrobiales</taxon>
        <taxon>Endomicrobiaceae</taxon>
        <taxon>Endomicrobium</taxon>
    </lineage>
</organism>
<dbReference type="PATRIC" id="fig|1408281.3.peg.116"/>
<evidence type="ECO:0000256" key="1">
    <source>
        <dbReference type="SAM" id="Phobius"/>
    </source>
</evidence>
<gene>
    <name evidence="2" type="ORF">Epro_0115</name>
</gene>
<dbReference type="RefSeq" id="WP_052569622.1">
    <property type="nucleotide sequence ID" value="NZ_CP009498.1"/>
</dbReference>
<evidence type="ECO:0000313" key="3">
    <source>
        <dbReference type="Proteomes" id="UP000035337"/>
    </source>
</evidence>
<dbReference type="Proteomes" id="UP000035337">
    <property type="component" value="Chromosome"/>
</dbReference>
<proteinExistence type="predicted"/>
<keyword evidence="3" id="KW-1185">Reference proteome</keyword>
<name>A0A0G3WJ63_9BACT</name>
<keyword evidence="1" id="KW-0812">Transmembrane</keyword>
<feature type="transmembrane region" description="Helical" evidence="1">
    <location>
        <begin position="85"/>
        <end position="110"/>
    </location>
</feature>
<protein>
    <submittedName>
        <fullName evidence="2">Uncharacterized protein</fullName>
    </submittedName>
</protein>
<keyword evidence="1" id="KW-1133">Transmembrane helix</keyword>
<feature type="transmembrane region" description="Helical" evidence="1">
    <location>
        <begin position="6"/>
        <end position="26"/>
    </location>
</feature>
<feature type="transmembrane region" description="Helical" evidence="1">
    <location>
        <begin position="33"/>
        <end position="54"/>
    </location>
</feature>
<accession>A0A0G3WJ63</accession>
<dbReference type="EMBL" id="CP009498">
    <property type="protein sequence ID" value="AKL97494.1"/>
    <property type="molecule type" value="Genomic_DNA"/>
</dbReference>
<dbReference type="AlphaFoldDB" id="A0A0G3WJ63"/>
<evidence type="ECO:0000313" key="2">
    <source>
        <dbReference type="EMBL" id="AKL97494.1"/>
    </source>
</evidence>
<dbReference type="KEGG" id="epo:Epro_0115"/>
<dbReference type="STRING" id="1408281.Epro_0115"/>
<sequence length="117" mass="13185">MWRYFLAVILTLFFGPGVPGVGHLVIRQYKKAIILILLSIAVVFIMSAYLVSFADLTPLETGVLNFSSMMEFSKKLLADNSDKMFYSNIALAAIWAYALADIIWNAVIAFRSQRNEK</sequence>
<reference evidence="2 3" key="1">
    <citation type="submission" date="2014-09" db="EMBL/GenBank/DDBJ databases">
        <title>Complete genome sequence of Endomicrobium proavitum.</title>
        <authorList>
            <person name="Zheng H."/>
        </authorList>
    </citation>
    <scope>NUCLEOTIDE SEQUENCE [LARGE SCALE GENOMIC DNA]</scope>
    <source>
        <strain evidence="2 3">Rsa215</strain>
    </source>
</reference>
<keyword evidence="1" id="KW-0472">Membrane</keyword>